<dbReference type="EMBL" id="LKAM01000006">
    <property type="protein sequence ID" value="KUM48067.1"/>
    <property type="molecule type" value="Genomic_DNA"/>
</dbReference>
<dbReference type="AlphaFoldDB" id="A0A124GN88"/>
<name>A0A124GN88_PICGL</name>
<sequence>MRMDVNTVECLFTGIGGSTEWAIIECIKYVPPADGDAEGTQIIRFMASNRRFNKHFYG</sequence>
<accession>A0A124GN88</accession>
<comment type="caution">
    <text evidence="1">The sequence shown here is derived from an EMBL/GenBank/DDBJ whole genome shotgun (WGS) entry which is preliminary data.</text>
</comment>
<protein>
    <submittedName>
        <fullName evidence="1">Uncharacterized protein</fullName>
    </submittedName>
</protein>
<organism evidence="1">
    <name type="scientific">Picea glauca</name>
    <name type="common">White spruce</name>
    <name type="synonym">Pinus glauca</name>
    <dbReference type="NCBI Taxonomy" id="3330"/>
    <lineage>
        <taxon>Eukaryota</taxon>
        <taxon>Viridiplantae</taxon>
        <taxon>Streptophyta</taxon>
        <taxon>Embryophyta</taxon>
        <taxon>Tracheophyta</taxon>
        <taxon>Spermatophyta</taxon>
        <taxon>Pinopsida</taxon>
        <taxon>Pinidae</taxon>
        <taxon>Conifers I</taxon>
        <taxon>Pinales</taxon>
        <taxon>Pinaceae</taxon>
        <taxon>Picea</taxon>
    </lineage>
</organism>
<proteinExistence type="predicted"/>
<keyword evidence="1" id="KW-0496">Mitochondrion</keyword>
<evidence type="ECO:0000313" key="1">
    <source>
        <dbReference type="EMBL" id="KUM48067.1"/>
    </source>
</evidence>
<gene>
    <name evidence="1" type="ORF">ABT39_MTgene5063</name>
</gene>
<reference evidence="1" key="1">
    <citation type="journal article" date="2015" name="Genome Biol. Evol.">
        <title>Organellar Genomes of White Spruce (Picea glauca): Assembly and Annotation.</title>
        <authorList>
            <person name="Jackman S.D."/>
            <person name="Warren R.L."/>
            <person name="Gibb E.A."/>
            <person name="Vandervalk B.P."/>
            <person name="Mohamadi H."/>
            <person name="Chu J."/>
            <person name="Raymond A."/>
            <person name="Pleasance S."/>
            <person name="Coope R."/>
            <person name="Wildung M.R."/>
            <person name="Ritland C.E."/>
            <person name="Bousquet J."/>
            <person name="Jones S.J."/>
            <person name="Bohlmann J."/>
            <person name="Birol I."/>
        </authorList>
    </citation>
    <scope>NUCLEOTIDE SEQUENCE [LARGE SCALE GENOMIC DNA]</scope>
    <source>
        <tissue evidence="1">Flushing bud</tissue>
    </source>
</reference>
<geneLocation type="mitochondrion" evidence="1"/>